<dbReference type="InterPro" id="IPR036318">
    <property type="entry name" value="FAD-bd_PCMH-like_sf"/>
</dbReference>
<dbReference type="Proteomes" id="UP000647587">
    <property type="component" value="Unassembled WGS sequence"/>
</dbReference>
<sequence length="218" mass="23223">MPILELSSGDQTVTVSGDTPLLEVYAALPAGLYPPFPPVELPGGVGGLVVRGGFAQTFFFGAEVLGVTFQSPSGRRVRAGGRTVKNVQGYDLTRPFVGSFGLLGEALEVTLRLRPGRLGRQVVTSGTLEAGLETGARFAWELDGQLYLMHFGHTREVERALASVPGAREVTAALDLTSRFPAGMGVGEGPLRDRRFCWTDGVSRPPVPPLFERLAATL</sequence>
<name>A0ABQ2EKY3_9DEIO</name>
<accession>A0ABQ2EKY3</accession>
<protein>
    <recommendedName>
        <fullName evidence="1">FAD-binding PCMH-type domain-containing protein</fullName>
    </recommendedName>
</protein>
<comment type="caution">
    <text evidence="2">The sequence shown here is derived from an EMBL/GenBank/DDBJ whole genome shotgun (WGS) entry which is preliminary data.</text>
</comment>
<evidence type="ECO:0000313" key="2">
    <source>
        <dbReference type="EMBL" id="GGK15146.1"/>
    </source>
</evidence>
<organism evidence="2 3">
    <name type="scientific">Deinococcus malanensis</name>
    <dbReference type="NCBI Taxonomy" id="1706855"/>
    <lineage>
        <taxon>Bacteria</taxon>
        <taxon>Thermotogati</taxon>
        <taxon>Deinococcota</taxon>
        <taxon>Deinococci</taxon>
        <taxon>Deinococcales</taxon>
        <taxon>Deinococcaceae</taxon>
        <taxon>Deinococcus</taxon>
    </lineage>
</organism>
<dbReference type="Gene3D" id="3.30.465.10">
    <property type="match status" value="1"/>
</dbReference>
<dbReference type="InterPro" id="IPR016169">
    <property type="entry name" value="FAD-bd_PCMH_sub2"/>
</dbReference>
<dbReference type="SUPFAM" id="SSF56176">
    <property type="entry name" value="FAD-binding/transporter-associated domain-like"/>
    <property type="match status" value="1"/>
</dbReference>
<dbReference type="InterPro" id="IPR040948">
    <property type="entry name" value="DUF5639"/>
</dbReference>
<feature type="domain" description="FAD-binding PCMH-type" evidence="1">
    <location>
        <begin position="1"/>
        <end position="116"/>
    </location>
</feature>
<evidence type="ECO:0000259" key="1">
    <source>
        <dbReference type="PROSITE" id="PS51387"/>
    </source>
</evidence>
<dbReference type="RefSeq" id="WP_189004372.1">
    <property type="nucleotide sequence ID" value="NZ_BMPP01000002.1"/>
</dbReference>
<reference evidence="3" key="1">
    <citation type="journal article" date="2019" name="Int. J. Syst. Evol. Microbiol.">
        <title>The Global Catalogue of Microorganisms (GCM) 10K type strain sequencing project: providing services to taxonomists for standard genome sequencing and annotation.</title>
        <authorList>
            <consortium name="The Broad Institute Genomics Platform"/>
            <consortium name="The Broad Institute Genome Sequencing Center for Infectious Disease"/>
            <person name="Wu L."/>
            <person name="Ma J."/>
        </authorList>
    </citation>
    <scope>NUCLEOTIDE SEQUENCE [LARGE SCALE GENOMIC DNA]</scope>
    <source>
        <strain evidence="3">JCM 30331</strain>
    </source>
</reference>
<proteinExistence type="predicted"/>
<dbReference type="PROSITE" id="PS51387">
    <property type="entry name" value="FAD_PCMH"/>
    <property type="match status" value="1"/>
</dbReference>
<dbReference type="InterPro" id="IPR016166">
    <property type="entry name" value="FAD-bd_PCMH"/>
</dbReference>
<dbReference type="Pfam" id="PF18690">
    <property type="entry name" value="DUF5639"/>
    <property type="match status" value="1"/>
</dbReference>
<keyword evidence="3" id="KW-1185">Reference proteome</keyword>
<dbReference type="EMBL" id="BMPP01000002">
    <property type="protein sequence ID" value="GGK15146.1"/>
    <property type="molecule type" value="Genomic_DNA"/>
</dbReference>
<gene>
    <name evidence="2" type="ORF">GCM10008955_05620</name>
</gene>
<evidence type="ECO:0000313" key="3">
    <source>
        <dbReference type="Proteomes" id="UP000647587"/>
    </source>
</evidence>